<dbReference type="Proteomes" id="UP000182444">
    <property type="component" value="Chromosome 1B"/>
</dbReference>
<dbReference type="VEuPathDB" id="FungiDB:YALI1_B25004g"/>
<evidence type="ECO:0000313" key="3">
    <source>
        <dbReference type="Proteomes" id="UP000182444"/>
    </source>
</evidence>
<dbReference type="EMBL" id="CP017554">
    <property type="protein sequence ID" value="AOW01921.1"/>
    <property type="molecule type" value="Genomic_DNA"/>
</dbReference>
<organism evidence="2 3">
    <name type="scientific">Yarrowia lipolytica</name>
    <name type="common">Candida lipolytica</name>
    <dbReference type="NCBI Taxonomy" id="4952"/>
    <lineage>
        <taxon>Eukaryota</taxon>
        <taxon>Fungi</taxon>
        <taxon>Dikarya</taxon>
        <taxon>Ascomycota</taxon>
        <taxon>Saccharomycotina</taxon>
        <taxon>Dipodascomycetes</taxon>
        <taxon>Dipodascales</taxon>
        <taxon>Dipodascales incertae sedis</taxon>
        <taxon>Yarrowia</taxon>
    </lineage>
</organism>
<dbReference type="GeneID" id="94582765"/>
<protein>
    <submittedName>
        <fullName evidence="2">Uncharacterized protein</fullName>
    </submittedName>
</protein>
<dbReference type="RefSeq" id="XP_068138223.1">
    <property type="nucleotide sequence ID" value="XM_068282122.1"/>
</dbReference>
<feature type="region of interest" description="Disordered" evidence="1">
    <location>
        <begin position="184"/>
        <end position="210"/>
    </location>
</feature>
<evidence type="ECO:0000256" key="1">
    <source>
        <dbReference type="SAM" id="MobiDB-lite"/>
    </source>
</evidence>
<proteinExistence type="predicted"/>
<name>A0A1D8N8I4_YARLL</name>
<reference evidence="2 3" key="1">
    <citation type="journal article" date="2016" name="PLoS ONE">
        <title>Sequence Assembly of Yarrowia lipolytica Strain W29/CLIB89 Shows Transposable Element Diversity.</title>
        <authorList>
            <person name="Magnan C."/>
            <person name="Yu J."/>
            <person name="Chang I."/>
            <person name="Jahn E."/>
            <person name="Kanomata Y."/>
            <person name="Wu J."/>
            <person name="Zeller M."/>
            <person name="Oakes M."/>
            <person name="Baldi P."/>
            <person name="Sandmeyer S."/>
        </authorList>
    </citation>
    <scope>NUCLEOTIDE SEQUENCE [LARGE SCALE GENOMIC DNA]</scope>
    <source>
        <strain evidence="3">CLIB89(W29)</strain>
    </source>
</reference>
<dbReference type="AlphaFoldDB" id="A0A1D8N8I4"/>
<gene>
    <name evidence="2" type="ORF">YALI1_B25004g</name>
</gene>
<sequence>MPKVPISSQVVRYARLGRSPLPGRRSVNKPAVTERLDTHNKRFLGTVGMVPLLNFCNCAIFCRVLRAFKSQVFSWFYFRTPGFLGPIRFPYYSRGEIGRTFKGDGGGISIFGKPIIIENHQFSIFTKNQTSTTSIASVILLRPPTSRETNHATYTHHAYTYSISNYPRANAFLSALNRSAASQKPPLPLARTRRSRSCSSRYSPGLFGLN</sequence>
<accession>A0A1D8N8I4</accession>
<evidence type="ECO:0000313" key="2">
    <source>
        <dbReference type="EMBL" id="AOW01921.1"/>
    </source>
</evidence>